<evidence type="ECO:0000256" key="1">
    <source>
        <dbReference type="ARBA" id="ARBA00022478"/>
    </source>
</evidence>
<evidence type="ECO:0000256" key="5">
    <source>
        <dbReference type="ARBA" id="ARBA00022705"/>
    </source>
</evidence>
<evidence type="ECO:0000256" key="7">
    <source>
        <dbReference type="ARBA" id="ARBA00022771"/>
    </source>
</evidence>
<sequence>MARPKDNAKRWPELRDAIKSRLNYKEFFLRYCPAARISGMRLYSRCPIPSHNHSGLGRPSLSVDLARGLFHCFSRGEGGDAIRFYELMHNLSFAEAVRELSRDLGLSERQMPLAFRAAPDADSEALEPLDAERLAAICETFLAFCREEEQTAGLNYLMRRGIDPETAQRAGVVYFPRRAYRRVMQRLREAFALEELQRSGLFNSRAHLTFYLHRLLFPFYVNRRPRYLQARATAPGVEPRWHNMRGSVPALYNVDLLNELPSGALIYLVEGFTDTLTLLTHGFPAVGLVGAGGLKEEWIAQLARFRVVAAFDPDEAGRRAAARYAEMFRAHGSTLARIELPLDVNDFFRQRPSAALELSLLTEAALEA</sequence>
<dbReference type="PANTHER" id="PTHR30313:SF2">
    <property type="entry name" value="DNA PRIMASE"/>
    <property type="match status" value="1"/>
</dbReference>
<dbReference type="Gene3D" id="3.90.580.10">
    <property type="entry name" value="Zinc finger, CHC2-type domain"/>
    <property type="match status" value="1"/>
</dbReference>
<dbReference type="RefSeq" id="WP_060635670.1">
    <property type="nucleotide sequence ID" value="NZ_CBXV010000008.1"/>
</dbReference>
<protein>
    <submittedName>
        <fullName evidence="11">DNA primase</fullName>
    </submittedName>
</protein>
<dbReference type="CDD" id="cd01029">
    <property type="entry name" value="TOPRIM_primases"/>
    <property type="match status" value="1"/>
</dbReference>
<dbReference type="EMBL" id="CBXV010000008">
    <property type="protein sequence ID" value="CDM66653.1"/>
    <property type="molecule type" value="Genomic_DNA"/>
</dbReference>
<evidence type="ECO:0000259" key="10">
    <source>
        <dbReference type="PROSITE" id="PS50880"/>
    </source>
</evidence>
<dbReference type="Pfam" id="PF01807">
    <property type="entry name" value="Zn_ribbon_DnaG"/>
    <property type="match status" value="1"/>
</dbReference>
<evidence type="ECO:0000313" key="12">
    <source>
        <dbReference type="Proteomes" id="UP000031518"/>
    </source>
</evidence>
<keyword evidence="6" id="KW-0479">Metal-binding</keyword>
<dbReference type="InterPro" id="IPR050219">
    <property type="entry name" value="DnaG_primase"/>
</dbReference>
<dbReference type="Gene3D" id="3.40.1360.10">
    <property type="match status" value="1"/>
</dbReference>
<keyword evidence="3" id="KW-0808">Transferase</keyword>
<dbReference type="SMART" id="SM00400">
    <property type="entry name" value="ZnF_CHCC"/>
    <property type="match status" value="1"/>
</dbReference>
<dbReference type="STRING" id="454194.PYK22_02686"/>
<organism evidence="11 12">
    <name type="scientific">Pyrinomonas methylaliphatogenes</name>
    <dbReference type="NCBI Taxonomy" id="454194"/>
    <lineage>
        <taxon>Bacteria</taxon>
        <taxon>Pseudomonadati</taxon>
        <taxon>Acidobacteriota</taxon>
        <taxon>Blastocatellia</taxon>
        <taxon>Blastocatellales</taxon>
        <taxon>Pyrinomonadaceae</taxon>
        <taxon>Pyrinomonas</taxon>
    </lineage>
</organism>
<evidence type="ECO:0000256" key="9">
    <source>
        <dbReference type="ARBA" id="ARBA00023163"/>
    </source>
</evidence>
<keyword evidence="4" id="KW-0548">Nucleotidyltransferase</keyword>
<dbReference type="PANTHER" id="PTHR30313">
    <property type="entry name" value="DNA PRIMASE"/>
    <property type="match status" value="1"/>
</dbReference>
<dbReference type="GO" id="GO:0003899">
    <property type="term" value="F:DNA-directed RNA polymerase activity"/>
    <property type="evidence" value="ECO:0007669"/>
    <property type="project" value="InterPro"/>
</dbReference>
<keyword evidence="8" id="KW-0862">Zinc</keyword>
<evidence type="ECO:0000256" key="8">
    <source>
        <dbReference type="ARBA" id="ARBA00022833"/>
    </source>
</evidence>
<dbReference type="InterPro" id="IPR036977">
    <property type="entry name" value="DNA_primase_Znf_CHC2"/>
</dbReference>
<dbReference type="GO" id="GO:0006269">
    <property type="term" value="P:DNA replication, synthesis of primer"/>
    <property type="evidence" value="ECO:0007669"/>
    <property type="project" value="UniProtKB-KW"/>
</dbReference>
<dbReference type="SMART" id="SM00493">
    <property type="entry name" value="TOPRIM"/>
    <property type="match status" value="1"/>
</dbReference>
<name>A0A0B6WZG8_9BACT</name>
<dbReference type="GO" id="GO:1990077">
    <property type="term" value="C:primosome complex"/>
    <property type="evidence" value="ECO:0007669"/>
    <property type="project" value="UniProtKB-KW"/>
</dbReference>
<keyword evidence="12" id="KW-1185">Reference proteome</keyword>
<dbReference type="GO" id="GO:0003677">
    <property type="term" value="F:DNA binding"/>
    <property type="evidence" value="ECO:0007669"/>
    <property type="project" value="InterPro"/>
</dbReference>
<keyword evidence="9" id="KW-0804">Transcription</keyword>
<dbReference type="AlphaFoldDB" id="A0A0B6WZG8"/>
<dbReference type="InterPro" id="IPR037068">
    <property type="entry name" value="DNA_primase_core_N_sf"/>
</dbReference>
<dbReference type="InterPro" id="IPR034154">
    <property type="entry name" value="TOPRIM_DnaG/twinkle"/>
</dbReference>
<evidence type="ECO:0000256" key="3">
    <source>
        <dbReference type="ARBA" id="ARBA00022679"/>
    </source>
</evidence>
<dbReference type="InterPro" id="IPR006171">
    <property type="entry name" value="TOPRIM_dom"/>
</dbReference>
<evidence type="ECO:0000313" key="11">
    <source>
        <dbReference type="EMBL" id="CDM66653.1"/>
    </source>
</evidence>
<dbReference type="Pfam" id="PF13155">
    <property type="entry name" value="Toprim_2"/>
    <property type="match status" value="1"/>
</dbReference>
<keyword evidence="7" id="KW-0863">Zinc-finger</keyword>
<keyword evidence="5" id="KW-0235">DNA replication</keyword>
<dbReference type="GO" id="GO:0008270">
    <property type="term" value="F:zinc ion binding"/>
    <property type="evidence" value="ECO:0007669"/>
    <property type="project" value="UniProtKB-KW"/>
</dbReference>
<dbReference type="Gene3D" id="3.90.980.10">
    <property type="entry name" value="DNA primase, catalytic core, N-terminal domain"/>
    <property type="match status" value="1"/>
</dbReference>
<reference evidence="11 12" key="2">
    <citation type="submission" date="2015-01" db="EMBL/GenBank/DDBJ databases">
        <title>Complete genome sequence of Pyrinomonas methylaliphatogenes type strain K22T.</title>
        <authorList>
            <person name="Lee K.C.Y."/>
            <person name="Power J.F."/>
            <person name="Dunfield P.F."/>
            <person name="Morgan X.C."/>
            <person name="Huttenhower C."/>
            <person name="Stott M.B."/>
        </authorList>
    </citation>
    <scope>NUCLEOTIDE SEQUENCE [LARGE SCALE GENOMIC DNA]</scope>
    <source>
        <strain evidence="11 12">K22</strain>
    </source>
</reference>
<feature type="domain" description="Toprim" evidence="10">
    <location>
        <begin position="264"/>
        <end position="343"/>
    </location>
</feature>
<dbReference type="GO" id="GO:0000428">
    <property type="term" value="C:DNA-directed RNA polymerase complex"/>
    <property type="evidence" value="ECO:0007669"/>
    <property type="project" value="UniProtKB-KW"/>
</dbReference>
<evidence type="ECO:0000256" key="6">
    <source>
        <dbReference type="ARBA" id="ARBA00022723"/>
    </source>
</evidence>
<reference evidence="11 12" key="1">
    <citation type="submission" date="2013-12" db="EMBL/GenBank/DDBJ databases">
        <authorList>
            <person name="Stott M."/>
        </authorList>
    </citation>
    <scope>NUCLEOTIDE SEQUENCE [LARGE SCALE GENOMIC DNA]</scope>
    <source>
        <strain evidence="11 12">K22</strain>
    </source>
</reference>
<evidence type="ECO:0000256" key="4">
    <source>
        <dbReference type="ARBA" id="ARBA00022695"/>
    </source>
</evidence>
<dbReference type="SUPFAM" id="SSF56731">
    <property type="entry name" value="DNA primase core"/>
    <property type="match status" value="1"/>
</dbReference>
<keyword evidence="1" id="KW-0240">DNA-directed RNA polymerase</keyword>
<dbReference type="SUPFAM" id="SSF57783">
    <property type="entry name" value="Zinc beta-ribbon"/>
    <property type="match status" value="1"/>
</dbReference>
<dbReference type="InterPro" id="IPR002694">
    <property type="entry name" value="Znf_CHC2"/>
</dbReference>
<evidence type="ECO:0000256" key="2">
    <source>
        <dbReference type="ARBA" id="ARBA00022515"/>
    </source>
</evidence>
<keyword evidence="2" id="KW-0639">Primosome</keyword>
<dbReference type="GO" id="GO:0005737">
    <property type="term" value="C:cytoplasm"/>
    <property type="evidence" value="ECO:0007669"/>
    <property type="project" value="TreeGrafter"/>
</dbReference>
<dbReference type="PROSITE" id="PS50880">
    <property type="entry name" value="TOPRIM"/>
    <property type="match status" value="1"/>
</dbReference>
<dbReference type="Proteomes" id="UP000031518">
    <property type="component" value="Unassembled WGS sequence"/>
</dbReference>
<gene>
    <name evidence="11" type="ORF">PYK22_02686</name>
</gene>
<dbReference type="OrthoDB" id="9804281at2"/>
<proteinExistence type="predicted"/>
<accession>A0A0B6WZG8</accession>